<feature type="transmembrane region" description="Helical" evidence="5">
    <location>
        <begin position="196"/>
        <end position="216"/>
    </location>
</feature>
<dbReference type="EMBL" id="BCMS01000002">
    <property type="protein sequence ID" value="GAQ23341.1"/>
    <property type="molecule type" value="Genomic_DNA"/>
</dbReference>
<feature type="transmembrane region" description="Helical" evidence="5">
    <location>
        <begin position="165"/>
        <end position="184"/>
    </location>
</feature>
<proteinExistence type="inferred from homology"/>
<evidence type="ECO:0000313" key="6">
    <source>
        <dbReference type="EMBL" id="GAQ23341.1"/>
    </source>
</evidence>
<comment type="subcellular location">
    <subcellularLocation>
        <location evidence="5">Cell membrane</location>
        <topology evidence="5">Multi-pass membrane protein</topology>
    </subcellularLocation>
    <subcellularLocation>
        <location evidence="1">Membrane</location>
        <topology evidence="1">Multi-pass membrane protein</topology>
    </subcellularLocation>
</comment>
<comment type="caution">
    <text evidence="6">The sequence shown here is derived from an EMBL/GenBank/DDBJ whole genome shotgun (WGS) entry which is preliminary data.</text>
</comment>
<evidence type="ECO:0000256" key="2">
    <source>
        <dbReference type="ARBA" id="ARBA00022692"/>
    </source>
</evidence>
<evidence type="ECO:0000313" key="7">
    <source>
        <dbReference type="Proteomes" id="UP000056209"/>
    </source>
</evidence>
<dbReference type="AlphaFoldDB" id="A0A117DPF2"/>
<comment type="similarity">
    <text evidence="5">Belongs to the 4-toluene sulfonate uptake permease (TSUP) (TC 2.A.102) family.</text>
</comment>
<protein>
    <recommendedName>
        <fullName evidence="5">Probable membrane transporter protein</fullName>
    </recommendedName>
</protein>
<reference evidence="7" key="1">
    <citation type="submission" date="2015-11" db="EMBL/GenBank/DDBJ databases">
        <title>Draft Genome Sequence of the Radioresistant Bacterium Deinococcus grandis, Isolated from Freshwater Fish in Japan.</title>
        <authorList>
            <person name="Satoh K."/>
            <person name="Onodera T."/>
            <person name="Omoso K."/>
            <person name="Takeda-Yano K."/>
            <person name="Katayama T."/>
            <person name="Oono Y."/>
            <person name="Narumi I."/>
        </authorList>
    </citation>
    <scope>NUCLEOTIDE SEQUENCE [LARGE SCALE GENOMIC DNA]</scope>
    <source>
        <strain evidence="7">ATCC 43672</strain>
    </source>
</reference>
<dbReference type="InterPro" id="IPR002781">
    <property type="entry name" value="TM_pro_TauE-like"/>
</dbReference>
<accession>A0A117DPF2</accession>
<dbReference type="PANTHER" id="PTHR43701">
    <property type="entry name" value="MEMBRANE TRANSPORTER PROTEIN MJ0441-RELATED"/>
    <property type="match status" value="1"/>
</dbReference>
<gene>
    <name evidence="6" type="ORF">DEIGR_200196</name>
</gene>
<keyword evidence="2 5" id="KW-0812">Transmembrane</keyword>
<dbReference type="Pfam" id="PF01925">
    <property type="entry name" value="TauE"/>
    <property type="match status" value="1"/>
</dbReference>
<feature type="transmembrane region" description="Helical" evidence="5">
    <location>
        <begin position="138"/>
        <end position="159"/>
    </location>
</feature>
<keyword evidence="5" id="KW-1003">Cell membrane</keyword>
<feature type="transmembrane region" description="Helical" evidence="5">
    <location>
        <begin position="228"/>
        <end position="246"/>
    </location>
</feature>
<evidence type="ECO:0000256" key="4">
    <source>
        <dbReference type="ARBA" id="ARBA00023136"/>
    </source>
</evidence>
<dbReference type="OrthoDB" id="8559161at2"/>
<keyword evidence="3 5" id="KW-1133">Transmembrane helix</keyword>
<keyword evidence="7" id="KW-1185">Reference proteome</keyword>
<dbReference type="InterPro" id="IPR051598">
    <property type="entry name" value="TSUP/Inactive_protease-like"/>
</dbReference>
<evidence type="ECO:0000256" key="3">
    <source>
        <dbReference type="ARBA" id="ARBA00022989"/>
    </source>
</evidence>
<dbReference type="PANTHER" id="PTHR43701:SF2">
    <property type="entry name" value="MEMBRANE TRANSPORTER PROTEIN YJNA-RELATED"/>
    <property type="match status" value="1"/>
</dbReference>
<dbReference type="GO" id="GO:0005886">
    <property type="term" value="C:plasma membrane"/>
    <property type="evidence" value="ECO:0007669"/>
    <property type="project" value="UniProtKB-SubCell"/>
</dbReference>
<feature type="transmembrane region" description="Helical" evidence="5">
    <location>
        <begin position="42"/>
        <end position="62"/>
    </location>
</feature>
<feature type="transmembrane region" description="Helical" evidence="5">
    <location>
        <begin position="98"/>
        <end position="117"/>
    </location>
</feature>
<dbReference type="RefSeq" id="WP_058979128.1">
    <property type="nucleotide sequence ID" value="NZ_BCMS01000002.1"/>
</dbReference>
<sequence>MILAWIGAALIGLSLGLLGSGGSILTVPVLVYLVGEDSKLAIAESLAIVGGISLFGAIPYALKRQIDWRSVLYFGVPGVTGTYLGAALSVYLSGVVQLTLFAAVMLLASIMMFRPAAAGSGPAHARSPLKIAAEGLGVGVLTGLVGVGGGFLIIPALVLLGGLPMSLAVGTSLLIIAAKSFAGFSKYLHVLQEQNLAVHWHLILIFTVIGIAGSFLGARVGKNVSNDALKRGFASFLVVMGLYVLATNVPKVLNPPPTVESRAH</sequence>
<keyword evidence="4 5" id="KW-0472">Membrane</keyword>
<dbReference type="Proteomes" id="UP000056209">
    <property type="component" value="Unassembled WGS sequence"/>
</dbReference>
<organism evidence="6 7">
    <name type="scientific">Deinococcus grandis</name>
    <dbReference type="NCBI Taxonomy" id="57498"/>
    <lineage>
        <taxon>Bacteria</taxon>
        <taxon>Thermotogati</taxon>
        <taxon>Deinococcota</taxon>
        <taxon>Deinococci</taxon>
        <taxon>Deinococcales</taxon>
        <taxon>Deinococcaceae</taxon>
        <taxon>Deinococcus</taxon>
    </lineage>
</organism>
<name>A0A117DPF2_9DEIO</name>
<evidence type="ECO:0000256" key="1">
    <source>
        <dbReference type="ARBA" id="ARBA00004141"/>
    </source>
</evidence>
<evidence type="ECO:0000256" key="5">
    <source>
        <dbReference type="RuleBase" id="RU363041"/>
    </source>
</evidence>